<accession>A0A370V9V9</accession>
<proteinExistence type="predicted"/>
<reference evidence="1 2" key="1">
    <citation type="submission" date="2018-06" db="EMBL/GenBank/DDBJ databases">
        <title>Recombination Drives Gene Content and Phenotype Evolution in Wild Type E. coli Strains.</title>
        <authorList>
            <person name="Field C.M."/>
            <person name="Silander O.K."/>
            <person name="Van Nimwegen E."/>
        </authorList>
    </citation>
    <scope>NUCLEOTIDE SEQUENCE [LARGE SCALE GENOMIC DNA]</scope>
    <source>
        <strain evidence="1 2">SC344</strain>
    </source>
</reference>
<protein>
    <submittedName>
        <fullName evidence="1">Uncharacterized protein</fullName>
    </submittedName>
</protein>
<evidence type="ECO:0000313" key="2">
    <source>
        <dbReference type="Proteomes" id="UP000254454"/>
    </source>
</evidence>
<comment type="caution">
    <text evidence="1">The sequence shown here is derived from an EMBL/GenBank/DDBJ whole genome shotgun (WGS) entry which is preliminary data.</text>
</comment>
<dbReference type="AlphaFoldDB" id="A0A370V9V9"/>
<name>A0A370V9V9_9ESCH</name>
<evidence type="ECO:0000313" key="1">
    <source>
        <dbReference type="EMBL" id="RDR28182.1"/>
    </source>
</evidence>
<dbReference type="EMBL" id="QONO01000061">
    <property type="protein sequence ID" value="RDR28182.1"/>
    <property type="molecule type" value="Genomic_DNA"/>
</dbReference>
<gene>
    <name evidence="1" type="ORF">C4A13_04562</name>
</gene>
<sequence>MARTPTKTDNTPFIKIAGNFKKYSDLTQEGKNIVLDVISESAGEKKYPAKKAYYVLFNCTEISKETVKYWLQRYYAENSNESAPTDSTVRKFLTITKKLSVALVDAHSRGVKLFKVAKDGMCYLSSVQKYTIDKMYNNGASAEELIIELQKIIDNNAN</sequence>
<organism evidence="1 2">
    <name type="scientific">Escherichia marmotae</name>
    <dbReference type="NCBI Taxonomy" id="1499973"/>
    <lineage>
        <taxon>Bacteria</taxon>
        <taxon>Pseudomonadati</taxon>
        <taxon>Pseudomonadota</taxon>
        <taxon>Gammaproteobacteria</taxon>
        <taxon>Enterobacterales</taxon>
        <taxon>Enterobacteriaceae</taxon>
        <taxon>Escherichia</taxon>
    </lineage>
</organism>
<dbReference type="Proteomes" id="UP000254454">
    <property type="component" value="Unassembled WGS sequence"/>
</dbReference>
<dbReference type="RefSeq" id="WP_115439753.1">
    <property type="nucleotide sequence ID" value="NZ_QONN01000073.1"/>
</dbReference>